<dbReference type="Pfam" id="PF03795">
    <property type="entry name" value="YCII"/>
    <property type="match status" value="1"/>
</dbReference>
<dbReference type="InterPro" id="IPR005545">
    <property type="entry name" value="YCII"/>
</dbReference>
<gene>
    <name evidence="3" type="ORF">BE17_16505</name>
</gene>
<evidence type="ECO:0000313" key="3">
    <source>
        <dbReference type="EMBL" id="KYF80189.1"/>
    </source>
</evidence>
<dbReference type="AlphaFoldDB" id="A0A150RIS1"/>
<accession>A0A150RIS1</accession>
<protein>
    <recommendedName>
        <fullName evidence="2">YCII-related domain-containing protein</fullName>
    </recommendedName>
</protein>
<evidence type="ECO:0000313" key="4">
    <source>
        <dbReference type="Proteomes" id="UP000075635"/>
    </source>
</evidence>
<organism evidence="3 4">
    <name type="scientific">Sorangium cellulosum</name>
    <name type="common">Polyangium cellulosum</name>
    <dbReference type="NCBI Taxonomy" id="56"/>
    <lineage>
        <taxon>Bacteria</taxon>
        <taxon>Pseudomonadati</taxon>
        <taxon>Myxococcota</taxon>
        <taxon>Polyangia</taxon>
        <taxon>Polyangiales</taxon>
        <taxon>Polyangiaceae</taxon>
        <taxon>Sorangium</taxon>
    </lineage>
</organism>
<proteinExistence type="inferred from homology"/>
<dbReference type="Gene3D" id="3.30.70.1060">
    <property type="entry name" value="Dimeric alpha+beta barrel"/>
    <property type="match status" value="1"/>
</dbReference>
<comment type="caution">
    <text evidence="3">The sequence shown here is derived from an EMBL/GenBank/DDBJ whole genome shotgun (WGS) entry which is preliminary data.</text>
</comment>
<evidence type="ECO:0000259" key="2">
    <source>
        <dbReference type="Pfam" id="PF03795"/>
    </source>
</evidence>
<sequence>MRFMIMFKADADTEAAAPACMVLPEMGRLIEQLKSDGVLLATEGLKPSATGARLRHSGGKVTVVDGPFAEAKELVAGFALVEVASRQAAVELGERFLRVAGDGTAAEVREVFDEP</sequence>
<dbReference type="Proteomes" id="UP000075635">
    <property type="component" value="Unassembled WGS sequence"/>
</dbReference>
<reference evidence="3 4" key="1">
    <citation type="submission" date="2014-02" db="EMBL/GenBank/DDBJ databases">
        <title>The small core and large imbalanced accessory genome model reveals a collaborative survival strategy of Sorangium cellulosum strains in nature.</title>
        <authorList>
            <person name="Han K."/>
            <person name="Peng R."/>
            <person name="Blom J."/>
            <person name="Li Y.-Z."/>
        </authorList>
    </citation>
    <scope>NUCLEOTIDE SEQUENCE [LARGE SCALE GENOMIC DNA]</scope>
    <source>
        <strain evidence="3 4">So0011-07</strain>
    </source>
</reference>
<evidence type="ECO:0000256" key="1">
    <source>
        <dbReference type="ARBA" id="ARBA00007689"/>
    </source>
</evidence>
<comment type="similarity">
    <text evidence="1">Belongs to the YciI family.</text>
</comment>
<dbReference type="EMBL" id="JEMB01002565">
    <property type="protein sequence ID" value="KYF80189.1"/>
    <property type="molecule type" value="Genomic_DNA"/>
</dbReference>
<dbReference type="InterPro" id="IPR011008">
    <property type="entry name" value="Dimeric_a/b-barrel"/>
</dbReference>
<feature type="domain" description="YCII-related" evidence="2">
    <location>
        <begin position="1"/>
        <end position="105"/>
    </location>
</feature>
<name>A0A150RIS1_SORCE</name>
<dbReference type="PANTHER" id="PTHR35174">
    <property type="entry name" value="BLL7171 PROTEIN-RELATED"/>
    <property type="match status" value="1"/>
</dbReference>
<dbReference type="SUPFAM" id="SSF54909">
    <property type="entry name" value="Dimeric alpha+beta barrel"/>
    <property type="match status" value="1"/>
</dbReference>